<geneLocation type="plasmid" evidence="3 4">
    <name>unnamed1</name>
</geneLocation>
<proteinExistence type="predicted"/>
<name>A0AAI8DL01_MAMSC</name>
<dbReference type="Pfam" id="PF01476">
    <property type="entry name" value="LysM"/>
    <property type="match status" value="3"/>
</dbReference>
<evidence type="ECO:0000313" key="3">
    <source>
        <dbReference type="EMBL" id="ASE35661.1"/>
    </source>
</evidence>
<feature type="domain" description="LysM" evidence="2">
    <location>
        <begin position="395"/>
        <end position="438"/>
    </location>
</feature>
<dbReference type="Pfam" id="PF01510">
    <property type="entry name" value="Amidase_2"/>
    <property type="match status" value="1"/>
</dbReference>
<dbReference type="EMBL" id="CP022047">
    <property type="protein sequence ID" value="ASE35661.1"/>
    <property type="molecule type" value="Genomic_DNA"/>
</dbReference>
<evidence type="ECO:0000313" key="4">
    <source>
        <dbReference type="Proteomes" id="UP000197058"/>
    </source>
</evidence>
<dbReference type="PANTHER" id="PTHR33734:SF22">
    <property type="entry name" value="MEMBRANE-BOUND LYTIC MUREIN TRANSGLYCOSYLASE D"/>
    <property type="match status" value="1"/>
</dbReference>
<feature type="domain" description="LysM" evidence="2">
    <location>
        <begin position="350"/>
        <end position="393"/>
    </location>
</feature>
<dbReference type="InterPro" id="IPR036779">
    <property type="entry name" value="LysM_dom_sf"/>
</dbReference>
<feature type="domain" description="LysM" evidence="2">
    <location>
        <begin position="291"/>
        <end position="334"/>
    </location>
</feature>
<feature type="signal peptide" evidence="1">
    <location>
        <begin position="1"/>
        <end position="25"/>
    </location>
</feature>
<dbReference type="GO" id="GO:0008745">
    <property type="term" value="F:N-acetylmuramoyl-L-alanine amidase activity"/>
    <property type="evidence" value="ECO:0007669"/>
    <property type="project" value="InterPro"/>
</dbReference>
<dbReference type="Gene3D" id="3.10.350.10">
    <property type="entry name" value="LysM domain"/>
    <property type="match status" value="3"/>
</dbReference>
<dbReference type="PROSITE" id="PS51782">
    <property type="entry name" value="LYSM"/>
    <property type="match status" value="3"/>
</dbReference>
<dbReference type="AlphaFoldDB" id="A0AAI8DL01"/>
<dbReference type="KEGG" id="sscu:CEP64_13650"/>
<dbReference type="PANTHER" id="PTHR33734">
    <property type="entry name" value="LYSM DOMAIN-CONTAINING GPI-ANCHORED PROTEIN 2"/>
    <property type="match status" value="1"/>
</dbReference>
<dbReference type="InterPro" id="IPR002502">
    <property type="entry name" value="Amidase_domain"/>
</dbReference>
<dbReference type="RefSeq" id="WP_088592753.1">
    <property type="nucleotide sequence ID" value="NZ_CP022047.2"/>
</dbReference>
<dbReference type="SMART" id="SM00257">
    <property type="entry name" value="LysM"/>
    <property type="match status" value="3"/>
</dbReference>
<evidence type="ECO:0000256" key="1">
    <source>
        <dbReference type="SAM" id="SignalP"/>
    </source>
</evidence>
<keyword evidence="3" id="KW-0614">Plasmid</keyword>
<evidence type="ECO:0000259" key="2">
    <source>
        <dbReference type="PROSITE" id="PS51782"/>
    </source>
</evidence>
<dbReference type="SMART" id="SM00644">
    <property type="entry name" value="Ami_2"/>
    <property type="match status" value="1"/>
</dbReference>
<dbReference type="CDD" id="cd06583">
    <property type="entry name" value="PGRP"/>
    <property type="match status" value="1"/>
</dbReference>
<dbReference type="GO" id="GO:0008932">
    <property type="term" value="F:lytic endotransglycosylase activity"/>
    <property type="evidence" value="ECO:0007669"/>
    <property type="project" value="TreeGrafter"/>
</dbReference>
<organism evidence="3 4">
    <name type="scientific">Mammaliicoccus sciuri</name>
    <name type="common">Staphylococcus sciuri</name>
    <dbReference type="NCBI Taxonomy" id="1296"/>
    <lineage>
        <taxon>Bacteria</taxon>
        <taxon>Bacillati</taxon>
        <taxon>Bacillota</taxon>
        <taxon>Bacilli</taxon>
        <taxon>Bacillales</taxon>
        <taxon>Staphylococcaceae</taxon>
        <taxon>Mammaliicoccus</taxon>
    </lineage>
</organism>
<dbReference type="Gene3D" id="3.40.80.10">
    <property type="entry name" value="Peptidoglycan recognition protein-like"/>
    <property type="match status" value="1"/>
</dbReference>
<feature type="chain" id="PRO_5042575360" evidence="1">
    <location>
        <begin position="26"/>
        <end position="438"/>
    </location>
</feature>
<protein>
    <submittedName>
        <fullName evidence="3">LysM peptidoglycan-binding domain-containing protein</fullName>
    </submittedName>
</protein>
<dbReference type="Proteomes" id="UP000197058">
    <property type="component" value="Plasmid unnamed1"/>
</dbReference>
<dbReference type="InterPro" id="IPR036505">
    <property type="entry name" value="Amidase/PGRP_sf"/>
</dbReference>
<dbReference type="GO" id="GO:0009253">
    <property type="term" value="P:peptidoglycan catabolic process"/>
    <property type="evidence" value="ECO:0007669"/>
    <property type="project" value="InterPro"/>
</dbReference>
<sequence>MRYKNHLIGVLSSALLLLNLGQVEASENGMNTNQVQENKQTSKPIDFKKAQQMSPSELKSQLTPQDLLLHNKVSDHQENTSQYSARRTYQDVNSYISKNSIKPSKIVKDSRINTLPKYNYKSSKFIGVVIHETANPNSTIEGEVNYMYNNYFNAFVHAYASGNKIIQTAPSNYLAWGAGANANPYFYQIELVRAHSFDEFARSVNNQAYLTAQMLKQNGLKPSLADNNQGSGTIISHNAISRYWGGTDHTDPVGYFNQWGYNMNQFYELVNKHFKANSGSNNNNATPIKGDSYKVVKGDTLYSVSKRSGKSVTNIKKWNKLKSDTLKIGQTLKLKAPATNTGNTTAIKGNTYKVVKGDTLYSISKRSGKSVTNIKKWNYMKNDSIKVNQIMYLKKTHKVAKKDTLYSISKKYKTSVEKIKKDNNLKNNTIKVGQILLV</sequence>
<reference evidence="4" key="1">
    <citation type="submission" date="2017-06" db="EMBL/GenBank/DDBJ databases">
        <title>FDA dAtabase for Regulatory Grade micrObial Sequences (FDA-ARGOS): Supporting development and validation of Infectious Disease Dx tests.</title>
        <authorList>
            <person name="Goldberg B."/>
            <person name="Campos J."/>
            <person name="Tallon L."/>
            <person name="Sadzewicz L."/>
            <person name="Sengamalay N."/>
            <person name="Ott S."/>
            <person name="Godinez A."/>
            <person name="Nagaraj S."/>
            <person name="Vavikolanu K."/>
            <person name="Nadendla S."/>
            <person name="George J."/>
            <person name="Geyer C."/>
            <person name="Sichtig H."/>
        </authorList>
    </citation>
    <scope>NUCLEOTIDE SEQUENCE [LARGE SCALE GENOMIC DNA]</scope>
    <source>
        <strain evidence="4">FDAARGOS_285</strain>
        <plasmid evidence="4">unnamed1</plasmid>
    </source>
</reference>
<dbReference type="InterPro" id="IPR018392">
    <property type="entry name" value="LysM"/>
</dbReference>
<dbReference type="CDD" id="cd00118">
    <property type="entry name" value="LysM"/>
    <property type="match status" value="3"/>
</dbReference>
<keyword evidence="1" id="KW-0732">Signal</keyword>
<gene>
    <name evidence="3" type="ORF">CEP64_13650</name>
</gene>
<accession>A0AAI8DL01</accession>
<dbReference type="SUPFAM" id="SSF54106">
    <property type="entry name" value="LysM domain"/>
    <property type="match status" value="3"/>
</dbReference>
<dbReference type="SUPFAM" id="SSF55846">
    <property type="entry name" value="N-acetylmuramoyl-L-alanine amidase-like"/>
    <property type="match status" value="1"/>
</dbReference>